<feature type="non-terminal residue" evidence="1">
    <location>
        <position position="164"/>
    </location>
</feature>
<reference evidence="1" key="2">
    <citation type="submission" date="2023-05" db="EMBL/GenBank/DDBJ databases">
        <authorList>
            <person name="Fouks B."/>
        </authorList>
    </citation>
    <scope>NUCLEOTIDE SEQUENCE</scope>
    <source>
        <strain evidence="1">Stay&amp;Tobe</strain>
        <tissue evidence="1">Testes</tissue>
    </source>
</reference>
<dbReference type="AlphaFoldDB" id="A0AAD7ZVZ3"/>
<dbReference type="Proteomes" id="UP001233999">
    <property type="component" value="Unassembled WGS sequence"/>
</dbReference>
<evidence type="ECO:0000313" key="1">
    <source>
        <dbReference type="EMBL" id="KAJ9587416.1"/>
    </source>
</evidence>
<comment type="caution">
    <text evidence="1">The sequence shown here is derived from an EMBL/GenBank/DDBJ whole genome shotgun (WGS) entry which is preliminary data.</text>
</comment>
<proteinExistence type="predicted"/>
<name>A0AAD7ZVZ3_DIPPU</name>
<gene>
    <name evidence="1" type="ORF">L9F63_019070</name>
</gene>
<sequence>FCSEFKNNTCSTCRRLEVSGHKHSPSNNPTTNSHMLVVFIKFVDTNRFEGVQSFSPLPHSRRLQFYVKLTNYNILLHIQRHFVQRLIAFPTHYGFKVELTELSTYFQGVKAPITHDSRIGRLSKKMAGLNSYHSDISKIYENRILTELITFIWSTHNFTSPRYV</sequence>
<reference evidence="1" key="1">
    <citation type="journal article" date="2023" name="IScience">
        <title>Live-bearing cockroach genome reveals convergent evolutionary mechanisms linked to viviparity in insects and beyond.</title>
        <authorList>
            <person name="Fouks B."/>
            <person name="Harrison M.C."/>
            <person name="Mikhailova A.A."/>
            <person name="Marchal E."/>
            <person name="English S."/>
            <person name="Carruthers M."/>
            <person name="Jennings E.C."/>
            <person name="Chiamaka E.L."/>
            <person name="Frigard R.A."/>
            <person name="Pippel M."/>
            <person name="Attardo G.M."/>
            <person name="Benoit J.B."/>
            <person name="Bornberg-Bauer E."/>
            <person name="Tobe S.S."/>
        </authorList>
    </citation>
    <scope>NUCLEOTIDE SEQUENCE</scope>
    <source>
        <strain evidence="1">Stay&amp;Tobe</strain>
    </source>
</reference>
<evidence type="ECO:0000313" key="2">
    <source>
        <dbReference type="Proteomes" id="UP001233999"/>
    </source>
</evidence>
<feature type="non-terminal residue" evidence="1">
    <location>
        <position position="1"/>
    </location>
</feature>
<accession>A0AAD7ZVZ3</accession>
<organism evidence="1 2">
    <name type="scientific">Diploptera punctata</name>
    <name type="common">Pacific beetle cockroach</name>
    <dbReference type="NCBI Taxonomy" id="6984"/>
    <lineage>
        <taxon>Eukaryota</taxon>
        <taxon>Metazoa</taxon>
        <taxon>Ecdysozoa</taxon>
        <taxon>Arthropoda</taxon>
        <taxon>Hexapoda</taxon>
        <taxon>Insecta</taxon>
        <taxon>Pterygota</taxon>
        <taxon>Neoptera</taxon>
        <taxon>Polyneoptera</taxon>
        <taxon>Dictyoptera</taxon>
        <taxon>Blattodea</taxon>
        <taxon>Blaberoidea</taxon>
        <taxon>Blaberidae</taxon>
        <taxon>Diplopterinae</taxon>
        <taxon>Diploptera</taxon>
    </lineage>
</organism>
<keyword evidence="2" id="KW-1185">Reference proteome</keyword>
<protein>
    <submittedName>
        <fullName evidence="1">Uncharacterized protein</fullName>
    </submittedName>
</protein>
<dbReference type="EMBL" id="JASPKZ010006440">
    <property type="protein sequence ID" value="KAJ9587416.1"/>
    <property type="molecule type" value="Genomic_DNA"/>
</dbReference>